<feature type="domain" description="EamA" evidence="7">
    <location>
        <begin position="7"/>
        <end position="140"/>
    </location>
</feature>
<keyword evidence="3 6" id="KW-0812">Transmembrane</keyword>
<dbReference type="AlphaFoldDB" id="A0A9D9IB75"/>
<evidence type="ECO:0000313" key="9">
    <source>
        <dbReference type="Proteomes" id="UP000810292"/>
    </source>
</evidence>
<keyword evidence="2" id="KW-1003">Cell membrane</keyword>
<dbReference type="InterPro" id="IPR050638">
    <property type="entry name" value="AA-Vitamin_Transporters"/>
</dbReference>
<evidence type="ECO:0000256" key="3">
    <source>
        <dbReference type="ARBA" id="ARBA00022692"/>
    </source>
</evidence>
<reference evidence="8" key="2">
    <citation type="journal article" date="2021" name="PeerJ">
        <title>Extensive microbial diversity within the chicken gut microbiome revealed by metagenomics and culture.</title>
        <authorList>
            <person name="Gilroy R."/>
            <person name="Ravi A."/>
            <person name="Getino M."/>
            <person name="Pursley I."/>
            <person name="Horton D.L."/>
            <person name="Alikhan N.F."/>
            <person name="Baker D."/>
            <person name="Gharbi K."/>
            <person name="Hall N."/>
            <person name="Watson M."/>
            <person name="Adriaenssens E.M."/>
            <person name="Foster-Nyarko E."/>
            <person name="Jarju S."/>
            <person name="Secka A."/>
            <person name="Antonio M."/>
            <person name="Oren A."/>
            <person name="Chaudhuri R.R."/>
            <person name="La Ragione R."/>
            <person name="Hildebrand F."/>
            <person name="Pallen M.J."/>
        </authorList>
    </citation>
    <scope>NUCLEOTIDE SEQUENCE</scope>
    <source>
        <strain evidence="8">14700</strain>
    </source>
</reference>
<feature type="transmembrane region" description="Helical" evidence="6">
    <location>
        <begin position="154"/>
        <end position="170"/>
    </location>
</feature>
<feature type="transmembrane region" description="Helical" evidence="6">
    <location>
        <begin position="182"/>
        <end position="200"/>
    </location>
</feature>
<name>A0A9D9IB75_9SPIO</name>
<feature type="transmembrane region" description="Helical" evidence="6">
    <location>
        <begin position="12"/>
        <end position="33"/>
    </location>
</feature>
<dbReference type="Pfam" id="PF00892">
    <property type="entry name" value="EamA"/>
    <property type="match status" value="2"/>
</dbReference>
<evidence type="ECO:0000256" key="6">
    <source>
        <dbReference type="SAM" id="Phobius"/>
    </source>
</evidence>
<feature type="transmembrane region" description="Helical" evidence="6">
    <location>
        <begin position="67"/>
        <end position="83"/>
    </location>
</feature>
<comment type="subcellular location">
    <subcellularLocation>
        <location evidence="1">Cell membrane</location>
        <topology evidence="1">Multi-pass membrane protein</topology>
    </subcellularLocation>
</comment>
<dbReference type="InterPro" id="IPR037185">
    <property type="entry name" value="EmrE-like"/>
</dbReference>
<keyword evidence="5 6" id="KW-0472">Membrane</keyword>
<keyword evidence="4 6" id="KW-1133">Transmembrane helix</keyword>
<evidence type="ECO:0000256" key="1">
    <source>
        <dbReference type="ARBA" id="ARBA00004651"/>
    </source>
</evidence>
<sequence length="293" mass="32428">MEKQILKGNYSALLTVLIWGTTFVSTKVLLEAFLPIEILFFRFVLGFLALLVISPHFLKVDSLKRELVYAAAGLTGVCLYYLFENIALTYTLAANVSVMVSIAPFFTAILTRLFQKDREGIHPRFFIGFIIAISGIVLISLNGSSFELSPRGDILALLAALLWSVYSLLTRKISTFGYSTILTTRRVFLYGIIFMLPVFISSDASFDFSALGEMKNMLNLLYLGFGASALCFVTWNFSVKVLGAVKTSVFIYLVPVITIIFSAIILKEPVTLMMAAGTILTLLGLFISERKAP</sequence>
<feature type="transmembrane region" description="Helical" evidence="6">
    <location>
        <begin position="272"/>
        <end position="288"/>
    </location>
</feature>
<feature type="transmembrane region" description="Helical" evidence="6">
    <location>
        <begin position="249"/>
        <end position="266"/>
    </location>
</feature>
<organism evidence="8 9">
    <name type="scientific">Candidatus Ornithospirochaeta stercoravium</name>
    <dbReference type="NCBI Taxonomy" id="2840897"/>
    <lineage>
        <taxon>Bacteria</taxon>
        <taxon>Pseudomonadati</taxon>
        <taxon>Spirochaetota</taxon>
        <taxon>Spirochaetia</taxon>
        <taxon>Spirochaetales</taxon>
        <taxon>Spirochaetaceae</taxon>
        <taxon>Spirochaetaceae incertae sedis</taxon>
        <taxon>Candidatus Ornithospirochaeta</taxon>
    </lineage>
</organism>
<dbReference type="PANTHER" id="PTHR32322:SF18">
    <property type="entry name" value="S-ADENOSYLMETHIONINE_S-ADENOSYLHOMOCYSTEINE TRANSPORTER"/>
    <property type="match status" value="1"/>
</dbReference>
<evidence type="ECO:0000256" key="5">
    <source>
        <dbReference type="ARBA" id="ARBA00023136"/>
    </source>
</evidence>
<feature type="transmembrane region" description="Helical" evidence="6">
    <location>
        <begin position="220"/>
        <end position="237"/>
    </location>
</feature>
<evidence type="ECO:0000256" key="4">
    <source>
        <dbReference type="ARBA" id="ARBA00022989"/>
    </source>
</evidence>
<feature type="domain" description="EamA" evidence="7">
    <location>
        <begin position="151"/>
        <end position="287"/>
    </location>
</feature>
<dbReference type="GO" id="GO:0005886">
    <property type="term" value="C:plasma membrane"/>
    <property type="evidence" value="ECO:0007669"/>
    <property type="project" value="UniProtKB-SubCell"/>
</dbReference>
<protein>
    <submittedName>
        <fullName evidence="8">DMT family transporter</fullName>
    </submittedName>
</protein>
<evidence type="ECO:0000313" key="8">
    <source>
        <dbReference type="EMBL" id="MBO8469403.1"/>
    </source>
</evidence>
<feature type="transmembrane region" description="Helical" evidence="6">
    <location>
        <begin position="89"/>
        <end position="113"/>
    </location>
</feature>
<feature type="transmembrane region" description="Helical" evidence="6">
    <location>
        <begin position="125"/>
        <end position="142"/>
    </location>
</feature>
<gene>
    <name evidence="8" type="ORF">IAA72_06435</name>
</gene>
<dbReference type="SUPFAM" id="SSF103481">
    <property type="entry name" value="Multidrug resistance efflux transporter EmrE"/>
    <property type="match status" value="2"/>
</dbReference>
<dbReference type="EMBL" id="JADIMF010000099">
    <property type="protein sequence ID" value="MBO8469403.1"/>
    <property type="molecule type" value="Genomic_DNA"/>
</dbReference>
<evidence type="ECO:0000259" key="7">
    <source>
        <dbReference type="Pfam" id="PF00892"/>
    </source>
</evidence>
<comment type="caution">
    <text evidence="8">The sequence shown here is derived from an EMBL/GenBank/DDBJ whole genome shotgun (WGS) entry which is preliminary data.</text>
</comment>
<dbReference type="InterPro" id="IPR000620">
    <property type="entry name" value="EamA_dom"/>
</dbReference>
<accession>A0A9D9IB75</accession>
<feature type="transmembrane region" description="Helical" evidence="6">
    <location>
        <begin position="39"/>
        <end position="58"/>
    </location>
</feature>
<proteinExistence type="predicted"/>
<evidence type="ECO:0000256" key="2">
    <source>
        <dbReference type="ARBA" id="ARBA00022475"/>
    </source>
</evidence>
<reference evidence="8" key="1">
    <citation type="submission" date="2020-10" db="EMBL/GenBank/DDBJ databases">
        <authorList>
            <person name="Gilroy R."/>
        </authorList>
    </citation>
    <scope>NUCLEOTIDE SEQUENCE</scope>
    <source>
        <strain evidence="8">14700</strain>
    </source>
</reference>
<dbReference type="PANTHER" id="PTHR32322">
    <property type="entry name" value="INNER MEMBRANE TRANSPORTER"/>
    <property type="match status" value="1"/>
</dbReference>
<dbReference type="Proteomes" id="UP000810292">
    <property type="component" value="Unassembled WGS sequence"/>
</dbReference>